<sequence>MLNELPEIIPNWIGGRETGPERGESVEKRNPHDGSVLCRLARSGSEDVAKAVDVSRQAQPAWAAIPAVRRGMILHEMVARMKERRKEIAAVVAAETGKAPKEALGETDGAIQCGLFFAGEGQRLYGKTCTSGAPGKKAMTVRQPVGVAGLIVAANTPIANVAWKIFPAMICGNAAVLKAPEDTPATAWLMGRIAKEAGLPDGVLNIIQGLGPEAGQPLVEHPDVGVVSFTGSTAVGRKLSRIAGERLARVSLELGGKNALVVCDDADLDKAVRWACLSAFSNAGQRCASGSRVIVFDSVYGSFRDRFVAAAGKLRVGNTDDDDLGPVINERQLRNMLSALDEARRDGGVVLAGGNRLGDEARAGGYYLQPTIIEEIGTGHPISRQELFGPICCLYRAAGYREALAMANDSPYGLTACIHTRNVDRALHFAHEVATGVAVINAGTYGSEPHMPFGGRKASGNGTREPGTEALDIYSELKDIYIQLDDDYA</sequence>
<dbReference type="InterPro" id="IPR015590">
    <property type="entry name" value="Aldehyde_DH_dom"/>
</dbReference>
<evidence type="ECO:0000256" key="1">
    <source>
        <dbReference type="ARBA" id="ARBA00009986"/>
    </source>
</evidence>
<dbReference type="SUPFAM" id="SSF53720">
    <property type="entry name" value="ALDH-like"/>
    <property type="match status" value="1"/>
</dbReference>
<gene>
    <name evidence="7" type="ORF">dsat_1897</name>
</gene>
<dbReference type="PANTHER" id="PTHR11699">
    <property type="entry name" value="ALDEHYDE DEHYDROGENASE-RELATED"/>
    <property type="match status" value="1"/>
</dbReference>
<dbReference type="EMBL" id="ATHI01000003">
    <property type="protein sequence ID" value="EPR35556.1"/>
    <property type="molecule type" value="Genomic_DNA"/>
</dbReference>
<dbReference type="InterPro" id="IPR029510">
    <property type="entry name" value="Ald_DH_CS_GLU"/>
</dbReference>
<evidence type="ECO:0000256" key="4">
    <source>
        <dbReference type="RuleBase" id="RU003345"/>
    </source>
</evidence>
<reference evidence="7 8" key="1">
    <citation type="journal article" date="2013" name="Genome Announc.">
        <title>Draft genome sequences for three mercury-methylating, sulfate-reducing bacteria.</title>
        <authorList>
            <person name="Brown S.D."/>
            <person name="Hurt R.A.Jr."/>
            <person name="Gilmour C.C."/>
            <person name="Elias D.A."/>
        </authorList>
    </citation>
    <scope>NUCLEOTIDE SEQUENCE [LARGE SCALE GENOMIC DNA]</scope>
    <source>
        <strain evidence="7 8">DSM 16529</strain>
    </source>
</reference>
<dbReference type="Gene3D" id="3.40.309.10">
    <property type="entry name" value="Aldehyde Dehydrogenase, Chain A, domain 2"/>
    <property type="match status" value="1"/>
</dbReference>
<comment type="similarity">
    <text evidence="1 4">Belongs to the aldehyde dehydrogenase family.</text>
</comment>
<name>S7TFM8_9BACT</name>
<keyword evidence="2 4" id="KW-0560">Oxidoreductase</keyword>
<dbReference type="GO" id="GO:0016620">
    <property type="term" value="F:oxidoreductase activity, acting on the aldehyde or oxo group of donors, NAD or NADP as acceptor"/>
    <property type="evidence" value="ECO:0007669"/>
    <property type="project" value="InterPro"/>
</dbReference>
<feature type="region of interest" description="Disordered" evidence="5">
    <location>
        <begin position="12"/>
        <end position="33"/>
    </location>
</feature>
<dbReference type="PROSITE" id="PS00687">
    <property type="entry name" value="ALDEHYDE_DEHYDR_GLU"/>
    <property type="match status" value="1"/>
</dbReference>
<evidence type="ECO:0000313" key="7">
    <source>
        <dbReference type="EMBL" id="EPR35556.1"/>
    </source>
</evidence>
<feature type="compositionally biased region" description="Basic and acidic residues" evidence="5">
    <location>
        <begin position="18"/>
        <end position="32"/>
    </location>
</feature>
<dbReference type="Proteomes" id="UP000014975">
    <property type="component" value="Unassembled WGS sequence"/>
</dbReference>
<dbReference type="OrthoDB" id="9762913at2"/>
<evidence type="ECO:0000256" key="3">
    <source>
        <dbReference type="PROSITE-ProRule" id="PRU10007"/>
    </source>
</evidence>
<evidence type="ECO:0000256" key="2">
    <source>
        <dbReference type="ARBA" id="ARBA00023002"/>
    </source>
</evidence>
<dbReference type="InterPro" id="IPR016162">
    <property type="entry name" value="Ald_DH_N"/>
</dbReference>
<feature type="active site" evidence="3">
    <location>
        <position position="253"/>
    </location>
</feature>
<accession>S7TFM8</accession>
<dbReference type="CDD" id="cd07078">
    <property type="entry name" value="ALDH"/>
    <property type="match status" value="1"/>
</dbReference>
<dbReference type="InterPro" id="IPR016163">
    <property type="entry name" value="Ald_DH_C"/>
</dbReference>
<keyword evidence="8" id="KW-1185">Reference proteome</keyword>
<evidence type="ECO:0000313" key="8">
    <source>
        <dbReference type="Proteomes" id="UP000014975"/>
    </source>
</evidence>
<dbReference type="Gene3D" id="3.40.605.10">
    <property type="entry name" value="Aldehyde Dehydrogenase, Chain A, domain 1"/>
    <property type="match status" value="1"/>
</dbReference>
<dbReference type="eggNOG" id="COG1012">
    <property type="taxonomic scope" value="Bacteria"/>
</dbReference>
<proteinExistence type="inferred from homology"/>
<evidence type="ECO:0000256" key="5">
    <source>
        <dbReference type="SAM" id="MobiDB-lite"/>
    </source>
</evidence>
<feature type="domain" description="Aldehyde dehydrogenase" evidence="6">
    <location>
        <begin position="23"/>
        <end position="479"/>
    </location>
</feature>
<organism evidence="7 8">
    <name type="scientific">Alkalidesulfovibrio alkalitolerans DSM 16529</name>
    <dbReference type="NCBI Taxonomy" id="1121439"/>
    <lineage>
        <taxon>Bacteria</taxon>
        <taxon>Pseudomonadati</taxon>
        <taxon>Thermodesulfobacteriota</taxon>
        <taxon>Desulfovibrionia</taxon>
        <taxon>Desulfovibrionales</taxon>
        <taxon>Desulfovibrionaceae</taxon>
        <taxon>Alkalidesulfovibrio</taxon>
    </lineage>
</organism>
<dbReference type="STRING" id="1121439.dsat_1897"/>
<dbReference type="PATRIC" id="fig|1121439.3.peg.284"/>
<dbReference type="InterPro" id="IPR016161">
    <property type="entry name" value="Ald_DH/histidinol_DH"/>
</dbReference>
<dbReference type="RefSeq" id="WP_020885783.1">
    <property type="nucleotide sequence ID" value="NZ_ATHI01000003.1"/>
</dbReference>
<protein>
    <submittedName>
        <fullName evidence="7">Putative Aldehyde Dehydrogenase</fullName>
    </submittedName>
</protein>
<evidence type="ECO:0000259" key="6">
    <source>
        <dbReference type="Pfam" id="PF00171"/>
    </source>
</evidence>
<dbReference type="AlphaFoldDB" id="S7TFM8"/>
<comment type="caution">
    <text evidence="7">The sequence shown here is derived from an EMBL/GenBank/DDBJ whole genome shotgun (WGS) entry which is preliminary data.</text>
</comment>
<dbReference type="Pfam" id="PF00171">
    <property type="entry name" value="Aldedh"/>
    <property type="match status" value="1"/>
</dbReference>
<dbReference type="FunFam" id="3.40.605.10:FF:000007">
    <property type="entry name" value="NAD/NADP-dependent betaine aldehyde dehydrogenase"/>
    <property type="match status" value="1"/>
</dbReference>